<evidence type="ECO:0000313" key="1">
    <source>
        <dbReference type="EMBL" id="GAA1629980.1"/>
    </source>
</evidence>
<organism evidence="1 2">
    <name type="scientific">Kribbella alba</name>
    <dbReference type="NCBI Taxonomy" id="190197"/>
    <lineage>
        <taxon>Bacteria</taxon>
        <taxon>Bacillati</taxon>
        <taxon>Actinomycetota</taxon>
        <taxon>Actinomycetes</taxon>
        <taxon>Propionibacteriales</taxon>
        <taxon>Kribbellaceae</taxon>
        <taxon>Kribbella</taxon>
    </lineage>
</organism>
<protein>
    <submittedName>
        <fullName evidence="1">Uncharacterized protein</fullName>
    </submittedName>
</protein>
<dbReference type="EMBL" id="BAAANE010000004">
    <property type="protein sequence ID" value="GAA1629980.1"/>
    <property type="molecule type" value="Genomic_DNA"/>
</dbReference>
<sequence>MSGSAGVTSDCNMENAATTVANTASVTRGEVVFLCLVSDMVMDMRKSFERV</sequence>
<accession>A0ABP4R0F9</accession>
<evidence type="ECO:0000313" key="2">
    <source>
        <dbReference type="Proteomes" id="UP001501319"/>
    </source>
</evidence>
<name>A0ABP4R0F9_9ACTN</name>
<reference evidence="2" key="1">
    <citation type="journal article" date="2019" name="Int. J. Syst. Evol. Microbiol.">
        <title>The Global Catalogue of Microorganisms (GCM) 10K type strain sequencing project: providing services to taxonomists for standard genome sequencing and annotation.</title>
        <authorList>
            <consortium name="The Broad Institute Genomics Platform"/>
            <consortium name="The Broad Institute Genome Sequencing Center for Infectious Disease"/>
            <person name="Wu L."/>
            <person name="Ma J."/>
        </authorList>
    </citation>
    <scope>NUCLEOTIDE SEQUENCE [LARGE SCALE GENOMIC DNA]</scope>
    <source>
        <strain evidence="2">JCM 14306</strain>
    </source>
</reference>
<proteinExistence type="predicted"/>
<gene>
    <name evidence="1" type="ORF">GCM10009744_17540</name>
</gene>
<dbReference type="Proteomes" id="UP001501319">
    <property type="component" value="Unassembled WGS sequence"/>
</dbReference>
<comment type="caution">
    <text evidence="1">The sequence shown here is derived from an EMBL/GenBank/DDBJ whole genome shotgun (WGS) entry which is preliminary data.</text>
</comment>
<keyword evidence="2" id="KW-1185">Reference proteome</keyword>